<feature type="domain" description="Cathepsin propeptide inhibitor" evidence="8">
    <location>
        <begin position="25"/>
        <end position="81"/>
    </location>
</feature>
<dbReference type="Proteomes" id="UP001443914">
    <property type="component" value="Unassembled WGS sequence"/>
</dbReference>
<dbReference type="InterPro" id="IPR039417">
    <property type="entry name" value="Peptidase_C1A_papain-like"/>
</dbReference>
<keyword evidence="6" id="KW-1015">Disulfide bond</keyword>
<dbReference type="GO" id="GO:0006508">
    <property type="term" value="P:proteolysis"/>
    <property type="evidence" value="ECO:0007669"/>
    <property type="project" value="UniProtKB-KW"/>
</dbReference>
<protein>
    <submittedName>
        <fullName evidence="9">Uncharacterized protein</fullName>
    </submittedName>
</protein>
<evidence type="ECO:0000313" key="10">
    <source>
        <dbReference type="Proteomes" id="UP001443914"/>
    </source>
</evidence>
<accession>A0AAW1IJ46</accession>
<dbReference type="PROSITE" id="PS00139">
    <property type="entry name" value="THIOL_PROTEASE_CYS"/>
    <property type="match status" value="1"/>
</dbReference>
<keyword evidence="4" id="KW-0378">Hydrolase</keyword>
<dbReference type="InterPro" id="IPR000169">
    <property type="entry name" value="Pept_cys_AS"/>
</dbReference>
<dbReference type="PROSITE" id="PS00640">
    <property type="entry name" value="THIOL_PROTEASE_ASN"/>
    <property type="match status" value="1"/>
</dbReference>
<keyword evidence="10" id="KW-1185">Reference proteome</keyword>
<evidence type="ECO:0000256" key="6">
    <source>
        <dbReference type="ARBA" id="ARBA00023157"/>
    </source>
</evidence>
<dbReference type="PANTHER" id="PTHR12411">
    <property type="entry name" value="CYSTEINE PROTEASE FAMILY C1-RELATED"/>
    <property type="match status" value="1"/>
</dbReference>
<dbReference type="SMART" id="SM00645">
    <property type="entry name" value="Pept_C1"/>
    <property type="match status" value="1"/>
</dbReference>
<keyword evidence="5" id="KW-0788">Thiol protease</keyword>
<evidence type="ECO:0000256" key="5">
    <source>
        <dbReference type="ARBA" id="ARBA00022807"/>
    </source>
</evidence>
<organism evidence="9 10">
    <name type="scientific">Saponaria officinalis</name>
    <name type="common">Common soapwort</name>
    <name type="synonym">Lychnis saponaria</name>
    <dbReference type="NCBI Taxonomy" id="3572"/>
    <lineage>
        <taxon>Eukaryota</taxon>
        <taxon>Viridiplantae</taxon>
        <taxon>Streptophyta</taxon>
        <taxon>Embryophyta</taxon>
        <taxon>Tracheophyta</taxon>
        <taxon>Spermatophyta</taxon>
        <taxon>Magnoliopsida</taxon>
        <taxon>eudicotyledons</taxon>
        <taxon>Gunneridae</taxon>
        <taxon>Pentapetalae</taxon>
        <taxon>Caryophyllales</taxon>
        <taxon>Caryophyllaceae</taxon>
        <taxon>Caryophylleae</taxon>
        <taxon>Saponaria</taxon>
    </lineage>
</organism>
<dbReference type="EMBL" id="JBDFQZ010000009">
    <property type="protein sequence ID" value="KAK9689786.1"/>
    <property type="molecule type" value="Genomic_DNA"/>
</dbReference>
<dbReference type="InterPro" id="IPR013201">
    <property type="entry name" value="Prot_inhib_I29"/>
</dbReference>
<comment type="similarity">
    <text evidence="1">Belongs to the peptidase C1 family.</text>
</comment>
<dbReference type="PRINTS" id="PR00705">
    <property type="entry name" value="PAPAIN"/>
</dbReference>
<dbReference type="InterPro" id="IPR038765">
    <property type="entry name" value="Papain-like_cys_pep_sf"/>
</dbReference>
<evidence type="ECO:0000259" key="7">
    <source>
        <dbReference type="SMART" id="SM00645"/>
    </source>
</evidence>
<evidence type="ECO:0000256" key="2">
    <source>
        <dbReference type="ARBA" id="ARBA00022670"/>
    </source>
</evidence>
<evidence type="ECO:0000259" key="8">
    <source>
        <dbReference type="SMART" id="SM00848"/>
    </source>
</evidence>
<dbReference type="InterPro" id="IPR013128">
    <property type="entry name" value="Peptidase_C1A"/>
</dbReference>
<dbReference type="SUPFAM" id="SSF54001">
    <property type="entry name" value="Cysteine proteinases"/>
    <property type="match status" value="1"/>
</dbReference>
<dbReference type="FunFam" id="3.90.70.10:FF:000067">
    <property type="entry name" value="Senescence-specific cysteine protease"/>
    <property type="match status" value="1"/>
</dbReference>
<sequence>MSSYAGARILNRPTSYNSTLMEKRYLKWMADNNKQYNDIKEREQRFGIYQSNVEFIDYINSLNLSFTLVDNRFADMTNEEFKLKYMGRLTGVASSNNHDLNNTTYDVLPDAVDWRKKGAVTPVKDQGLCGSCWAFSAVAAVESFHKIKTGKLITLSEQQLVDCDHGRNEGCRGGFMEQAYKYITQNKGIATEKEYPYKAKDGKCYKAEVNHHAVKITGYKSVQNDSEQRLQAAVARQPVSVSMDAGGSEFQLYKDGIFDGLCGTDLNHGVTIVGYGEKRGKKYWLVKNSWGTGWGEGGYIRMRRDVKRKTGLCGIAMDASYPI</sequence>
<dbReference type="GO" id="GO:0008234">
    <property type="term" value="F:cysteine-type peptidase activity"/>
    <property type="evidence" value="ECO:0007669"/>
    <property type="project" value="UniProtKB-KW"/>
</dbReference>
<dbReference type="Gene3D" id="3.90.70.10">
    <property type="entry name" value="Cysteine proteinases"/>
    <property type="match status" value="1"/>
</dbReference>
<dbReference type="Pfam" id="PF00112">
    <property type="entry name" value="Peptidase_C1"/>
    <property type="match status" value="1"/>
</dbReference>
<keyword evidence="2" id="KW-0645">Protease</keyword>
<dbReference type="InterPro" id="IPR025660">
    <property type="entry name" value="Pept_his_AS"/>
</dbReference>
<keyword evidence="3" id="KW-0732">Signal</keyword>
<evidence type="ECO:0000256" key="4">
    <source>
        <dbReference type="ARBA" id="ARBA00022801"/>
    </source>
</evidence>
<evidence type="ECO:0000313" key="9">
    <source>
        <dbReference type="EMBL" id="KAK9689786.1"/>
    </source>
</evidence>
<dbReference type="CDD" id="cd02248">
    <property type="entry name" value="Peptidase_C1A"/>
    <property type="match status" value="1"/>
</dbReference>
<gene>
    <name evidence="9" type="ORF">RND81_09G080900</name>
</gene>
<name>A0AAW1IJ46_SAPOF</name>
<dbReference type="PROSITE" id="PS00639">
    <property type="entry name" value="THIOL_PROTEASE_HIS"/>
    <property type="match status" value="1"/>
</dbReference>
<dbReference type="InterPro" id="IPR025661">
    <property type="entry name" value="Pept_asp_AS"/>
</dbReference>
<comment type="caution">
    <text evidence="9">The sequence shown here is derived from an EMBL/GenBank/DDBJ whole genome shotgun (WGS) entry which is preliminary data.</text>
</comment>
<proteinExistence type="inferred from homology"/>
<dbReference type="SMART" id="SM00848">
    <property type="entry name" value="Inhibitor_I29"/>
    <property type="match status" value="1"/>
</dbReference>
<dbReference type="Pfam" id="PF08246">
    <property type="entry name" value="Inhibitor_I29"/>
    <property type="match status" value="1"/>
</dbReference>
<dbReference type="AlphaFoldDB" id="A0AAW1IJ46"/>
<feature type="domain" description="Peptidase C1A papain C-terminal" evidence="7">
    <location>
        <begin position="108"/>
        <end position="323"/>
    </location>
</feature>
<dbReference type="InterPro" id="IPR000668">
    <property type="entry name" value="Peptidase_C1A_C"/>
</dbReference>
<evidence type="ECO:0000256" key="1">
    <source>
        <dbReference type="ARBA" id="ARBA00008455"/>
    </source>
</evidence>
<reference evidence="9" key="1">
    <citation type="submission" date="2024-03" db="EMBL/GenBank/DDBJ databases">
        <title>WGS assembly of Saponaria officinalis var. Norfolk2.</title>
        <authorList>
            <person name="Jenkins J."/>
            <person name="Shu S."/>
            <person name="Grimwood J."/>
            <person name="Barry K."/>
            <person name="Goodstein D."/>
            <person name="Schmutz J."/>
            <person name="Leebens-Mack J."/>
            <person name="Osbourn A."/>
        </authorList>
    </citation>
    <scope>NUCLEOTIDE SEQUENCE [LARGE SCALE GENOMIC DNA]</scope>
    <source>
        <strain evidence="9">JIC</strain>
    </source>
</reference>
<evidence type="ECO:0000256" key="3">
    <source>
        <dbReference type="ARBA" id="ARBA00022729"/>
    </source>
</evidence>